<evidence type="ECO:0000313" key="4">
    <source>
        <dbReference type="EMBL" id="MBK1620149.1"/>
    </source>
</evidence>
<evidence type="ECO:0000256" key="2">
    <source>
        <dbReference type="SAM" id="MobiDB-lite"/>
    </source>
</evidence>
<comment type="caution">
    <text evidence="4">The sequence shown here is derived from an EMBL/GenBank/DDBJ whole genome shotgun (WGS) entry which is preliminary data.</text>
</comment>
<feature type="region of interest" description="Disordered" evidence="2">
    <location>
        <begin position="319"/>
        <end position="340"/>
    </location>
</feature>
<evidence type="ECO:0000259" key="3">
    <source>
        <dbReference type="Pfam" id="PF03787"/>
    </source>
</evidence>
<organism evidence="4 5">
    <name type="scientific">Lamprobacter modestohalophilus</name>
    <dbReference type="NCBI Taxonomy" id="1064514"/>
    <lineage>
        <taxon>Bacteria</taxon>
        <taxon>Pseudomonadati</taxon>
        <taxon>Pseudomonadota</taxon>
        <taxon>Gammaproteobacteria</taxon>
        <taxon>Chromatiales</taxon>
        <taxon>Chromatiaceae</taxon>
        <taxon>Lamprobacter</taxon>
    </lineage>
</organism>
<evidence type="ECO:0000256" key="1">
    <source>
        <dbReference type="ARBA" id="ARBA00023118"/>
    </source>
</evidence>
<accession>A0A9X0WB27</accession>
<dbReference type="AlphaFoldDB" id="A0A9X0WB27"/>
<dbReference type="InterPro" id="IPR023825">
    <property type="entry name" value="CRISPR-assoc_RAMP_BGP1436"/>
</dbReference>
<dbReference type="EMBL" id="NRRY01000033">
    <property type="protein sequence ID" value="MBK1620149.1"/>
    <property type="molecule type" value="Genomic_DNA"/>
</dbReference>
<feature type="region of interest" description="Disordered" evidence="2">
    <location>
        <begin position="84"/>
        <end position="103"/>
    </location>
</feature>
<keyword evidence="1" id="KW-0051">Antiviral defense</keyword>
<protein>
    <submittedName>
        <fullName evidence="4">TIGR03986 family CRISPR-associated RAMP protein</fullName>
    </submittedName>
</protein>
<gene>
    <name evidence="4" type="ORF">CKO42_17215</name>
</gene>
<evidence type="ECO:0000313" key="5">
    <source>
        <dbReference type="Proteomes" id="UP001138768"/>
    </source>
</evidence>
<dbReference type="Pfam" id="PF03787">
    <property type="entry name" value="RAMPs"/>
    <property type="match status" value="1"/>
</dbReference>
<proteinExistence type="predicted"/>
<dbReference type="RefSeq" id="WP_200246689.1">
    <property type="nucleotide sequence ID" value="NZ_NRRY01000033.1"/>
</dbReference>
<dbReference type="Proteomes" id="UP001138768">
    <property type="component" value="Unassembled WGS sequence"/>
</dbReference>
<keyword evidence="5" id="KW-1185">Reference proteome</keyword>
<reference evidence="4 5" key="1">
    <citation type="journal article" date="2020" name="Microorganisms">
        <title>Osmotic Adaptation and Compatible Solute Biosynthesis of Phototrophic Bacteria as Revealed from Genome Analyses.</title>
        <authorList>
            <person name="Imhoff J.F."/>
            <person name="Rahn T."/>
            <person name="Kunzel S."/>
            <person name="Keller A."/>
            <person name="Neulinger S.C."/>
        </authorList>
    </citation>
    <scope>NUCLEOTIDE SEQUENCE [LARGE SCALE GENOMIC DNA]</scope>
    <source>
        <strain evidence="4 5">DSM 25653</strain>
    </source>
</reference>
<dbReference type="GO" id="GO:0051607">
    <property type="term" value="P:defense response to virus"/>
    <property type="evidence" value="ECO:0007669"/>
    <property type="project" value="UniProtKB-KW"/>
</dbReference>
<feature type="region of interest" description="Disordered" evidence="2">
    <location>
        <begin position="1"/>
        <end position="24"/>
    </location>
</feature>
<dbReference type="InterPro" id="IPR005537">
    <property type="entry name" value="RAMP_III_fam"/>
</dbReference>
<name>A0A9X0WB27_9GAMM</name>
<dbReference type="CDD" id="cd09726">
    <property type="entry name" value="RAMP_I_III"/>
    <property type="match status" value="1"/>
</dbReference>
<feature type="domain" description="CRISPR type III-associated protein" evidence="3">
    <location>
        <begin position="67"/>
        <end position="133"/>
    </location>
</feature>
<dbReference type="NCBIfam" id="TIGR03986">
    <property type="entry name" value="TIGR03986 family CRISPR-associated RAMP protein"/>
    <property type="match status" value="1"/>
</dbReference>
<sequence>MSASAFVKHLPQQGNPTEDDRVSRAPYNFVPLPERVVRAVDEAGELPDHDRFSPEGYPHSGWFEVRLTTETPLFIRAPLRSQQFAKPDENNPDYTKRTKNTPNFFHRGEITEPVIPGSSLRGMLRSLIEVIGYGKLTQVTERGMIYRAVGDTSSLGGAYRDQTLGPNKKLAATLHFDYPSSHLQGGYLCRYQGDWAIRPARRDAATFDESIIRVPFEQLGQLRSASRGNHKVHPIWVKPARREDHPRGNGGLVLTMTETPASIEHRDPQDRSDNKDGKLSAWLIESGVLSGKKAQYAIFAPDQNAKAIPIPHDMWEHYTDDRDLTRGSDERASRPLGKDKELLAGDGDPLFYLVDAKGKLAFFGPTMMFRLPYKRTPKDLIPAPLRQPLDIDLADALFGYIRSNTDFEEANLERPRQGDKAWAYAGRLSVSDAQLAPDENTDDLFLEPLTPRILGTPKPTTFQHYLVQGADASKHVRTPEDAIRASREALEKVNLSHYDSPSRDMNERECGQRTVLRGTKRYWHQGPRTTAQLAEHPSKLKLDSKQHTRMRPIAPTKSFVFRVRFDNLSDIELGALCWALHPRGHQGKEYRHQLGMGKPLGMGSIRLDAQLHLISRSTRYQSLFATDGNHWQQGEQQRPCPVASDTVAGWIDQFEQHQLAQLNAPKDCQRLADLRRIGALLRLMDYRVSGMQDKPFMPSQ</sequence>